<dbReference type="RefSeq" id="WP_075017837.1">
    <property type="nucleotide sequence ID" value="NZ_FODD01000034.1"/>
</dbReference>
<name>A0A1H8REC4_9ACTN</name>
<dbReference type="Proteomes" id="UP000181951">
    <property type="component" value="Unassembled WGS sequence"/>
</dbReference>
<evidence type="ECO:0000313" key="2">
    <source>
        <dbReference type="Proteomes" id="UP000181951"/>
    </source>
</evidence>
<protein>
    <submittedName>
        <fullName evidence="1">Uncharacterized protein</fullName>
    </submittedName>
</protein>
<keyword evidence="2" id="KW-1185">Reference proteome</keyword>
<dbReference type="EMBL" id="FODD01000034">
    <property type="protein sequence ID" value="SEO64383.1"/>
    <property type="molecule type" value="Genomic_DNA"/>
</dbReference>
<dbReference type="AlphaFoldDB" id="A0A1H8REC4"/>
<dbReference type="OrthoDB" id="4454357at2"/>
<accession>A0A1H8REC4</accession>
<reference evidence="1 2" key="1">
    <citation type="submission" date="2016-10" db="EMBL/GenBank/DDBJ databases">
        <authorList>
            <person name="de Groot N.N."/>
        </authorList>
    </citation>
    <scope>NUCLEOTIDE SEQUENCE [LARGE SCALE GENOMIC DNA]</scope>
    <source>
        <strain evidence="1 2">CGMCC 4.2026</strain>
    </source>
</reference>
<evidence type="ECO:0000313" key="1">
    <source>
        <dbReference type="EMBL" id="SEO64383.1"/>
    </source>
</evidence>
<dbReference type="InterPro" id="IPR011044">
    <property type="entry name" value="Quino_amine_DH_bsu"/>
</dbReference>
<organism evidence="1 2">
    <name type="scientific">Actinacidiphila rubida</name>
    <dbReference type="NCBI Taxonomy" id="310780"/>
    <lineage>
        <taxon>Bacteria</taxon>
        <taxon>Bacillati</taxon>
        <taxon>Actinomycetota</taxon>
        <taxon>Actinomycetes</taxon>
        <taxon>Kitasatosporales</taxon>
        <taxon>Streptomycetaceae</taxon>
        <taxon>Actinacidiphila</taxon>
    </lineage>
</organism>
<sequence length="368" mass="39724">MPSTAKLAATLVADPQISSQPSALAVTGLPGHRILAQRGDTELVAWRLGASPVRKAEELARFPAPWPARYGTSAVAPDGRLAVFAGVHELRAVAPDGSVRWQLRHGCWNGSCRETHLSFDEYADDPDHRYAGGGSAGFAADGTLVWAHVRGPLPTGRLDMDTLDEWVVLDAGDGRVLARTDARAAAVGSVHVPHPDPRQMGLSIGEGQDGAPARWGRWDGQSLTVYRFEDEDLALTGLSPSGDLLLSVTHDQDRLAVHRTRDGSVLAEAFAESSVPRHPKAEADNDEVYAAWDWAGGFLDETTVIAGTVESDEEWGEGRHWLIDVSLERAPVQVEYPFTVTSPPFAIGEGSWYTFADAGRTLHAWTLD</sequence>
<proteinExistence type="predicted"/>
<dbReference type="SUPFAM" id="SSF50969">
    <property type="entry name" value="YVTN repeat-like/Quinoprotein amine dehydrogenase"/>
    <property type="match status" value="1"/>
</dbReference>
<gene>
    <name evidence="1" type="ORF">SAMN05216267_103414</name>
</gene>